<dbReference type="EMBL" id="FOBI01000027">
    <property type="protein sequence ID" value="SEL86211.1"/>
    <property type="molecule type" value="Genomic_DNA"/>
</dbReference>
<protein>
    <recommendedName>
        <fullName evidence="4">Ion channel</fullName>
    </recommendedName>
</protein>
<sequence>MYENKSKPLASKKAFQKRLFFHVLIAILLVLITLIIGILGHIYFDDMQVTNAFVASITLVSGLGLSILPETTAGQVFASIYGMLSSYIYVATSSIVLAPVFHRILHKFHLDESY</sequence>
<name>A0A1H7TN70_9GAMM</name>
<feature type="transmembrane region" description="Helical" evidence="1">
    <location>
        <begin position="20"/>
        <end position="43"/>
    </location>
</feature>
<feature type="transmembrane region" description="Helical" evidence="1">
    <location>
        <begin position="80"/>
        <end position="101"/>
    </location>
</feature>
<keyword evidence="3" id="KW-1185">Reference proteome</keyword>
<evidence type="ECO:0000313" key="3">
    <source>
        <dbReference type="Proteomes" id="UP000199297"/>
    </source>
</evidence>
<dbReference type="AlphaFoldDB" id="A0A1H7TN70"/>
<organism evidence="2 3">
    <name type="scientific">Colwellia chukchiensis</name>
    <dbReference type="NCBI Taxonomy" id="641665"/>
    <lineage>
        <taxon>Bacteria</taxon>
        <taxon>Pseudomonadati</taxon>
        <taxon>Pseudomonadota</taxon>
        <taxon>Gammaproteobacteria</taxon>
        <taxon>Alteromonadales</taxon>
        <taxon>Colwelliaceae</taxon>
        <taxon>Colwellia</taxon>
    </lineage>
</organism>
<keyword evidence="1" id="KW-0812">Transmembrane</keyword>
<dbReference type="Proteomes" id="UP000199297">
    <property type="component" value="Unassembled WGS sequence"/>
</dbReference>
<proteinExistence type="predicted"/>
<evidence type="ECO:0008006" key="4">
    <source>
        <dbReference type="Google" id="ProtNLM"/>
    </source>
</evidence>
<evidence type="ECO:0000313" key="2">
    <source>
        <dbReference type="EMBL" id="SEL86211.1"/>
    </source>
</evidence>
<feature type="transmembrane region" description="Helical" evidence="1">
    <location>
        <begin position="49"/>
        <end position="68"/>
    </location>
</feature>
<dbReference type="OrthoDB" id="465094at2"/>
<dbReference type="RefSeq" id="WP_092251486.1">
    <property type="nucleotide sequence ID" value="NZ_FOBI01000027.1"/>
</dbReference>
<reference evidence="3" key="1">
    <citation type="submission" date="2016-10" db="EMBL/GenBank/DDBJ databases">
        <authorList>
            <person name="Varghese N."/>
            <person name="Submissions S."/>
        </authorList>
    </citation>
    <scope>NUCLEOTIDE SEQUENCE [LARGE SCALE GENOMIC DNA]</scope>
    <source>
        <strain evidence="3">CGMCC 1.9127</strain>
    </source>
</reference>
<dbReference type="STRING" id="641665.GCA_002104455_02196"/>
<accession>A0A1H7TN70</accession>
<keyword evidence="1" id="KW-1133">Transmembrane helix</keyword>
<gene>
    <name evidence="2" type="ORF">SAMN05216262_12716</name>
</gene>
<evidence type="ECO:0000256" key="1">
    <source>
        <dbReference type="SAM" id="Phobius"/>
    </source>
</evidence>
<dbReference type="Gene3D" id="1.10.287.70">
    <property type="match status" value="1"/>
</dbReference>
<keyword evidence="1" id="KW-0472">Membrane</keyword>